<proteinExistence type="predicted"/>
<protein>
    <submittedName>
        <fullName evidence="1">17251_t:CDS:1</fullName>
    </submittedName>
</protein>
<dbReference type="AlphaFoldDB" id="A0A9N9KLK0"/>
<organism evidence="1 2">
    <name type="scientific">Cetraspora pellucida</name>
    <dbReference type="NCBI Taxonomy" id="1433469"/>
    <lineage>
        <taxon>Eukaryota</taxon>
        <taxon>Fungi</taxon>
        <taxon>Fungi incertae sedis</taxon>
        <taxon>Mucoromycota</taxon>
        <taxon>Glomeromycotina</taxon>
        <taxon>Glomeromycetes</taxon>
        <taxon>Diversisporales</taxon>
        <taxon>Gigasporaceae</taxon>
        <taxon>Cetraspora</taxon>
    </lineage>
</organism>
<gene>
    <name evidence="1" type="ORF">CPELLU_LOCUS21320</name>
</gene>
<evidence type="ECO:0000313" key="1">
    <source>
        <dbReference type="EMBL" id="CAG8835931.1"/>
    </source>
</evidence>
<keyword evidence="2" id="KW-1185">Reference proteome</keyword>
<feature type="non-terminal residue" evidence="1">
    <location>
        <position position="1"/>
    </location>
</feature>
<comment type="caution">
    <text evidence="1">The sequence shown here is derived from an EMBL/GenBank/DDBJ whole genome shotgun (WGS) entry which is preliminary data.</text>
</comment>
<feature type="non-terminal residue" evidence="1">
    <location>
        <position position="51"/>
    </location>
</feature>
<dbReference type="Proteomes" id="UP000789759">
    <property type="component" value="Unassembled WGS sequence"/>
</dbReference>
<name>A0A9N9KLK0_9GLOM</name>
<sequence length="51" mass="5870">NKNISMLLQSELSSNELNIMEIELINVPHLIEKISQNMFDESDIEEYSDAS</sequence>
<evidence type="ECO:0000313" key="2">
    <source>
        <dbReference type="Proteomes" id="UP000789759"/>
    </source>
</evidence>
<dbReference type="EMBL" id="CAJVQA010077256">
    <property type="protein sequence ID" value="CAG8835931.1"/>
    <property type="molecule type" value="Genomic_DNA"/>
</dbReference>
<accession>A0A9N9KLK0</accession>
<reference evidence="1" key="1">
    <citation type="submission" date="2021-06" db="EMBL/GenBank/DDBJ databases">
        <authorList>
            <person name="Kallberg Y."/>
            <person name="Tangrot J."/>
            <person name="Rosling A."/>
        </authorList>
    </citation>
    <scope>NUCLEOTIDE SEQUENCE</scope>
    <source>
        <strain evidence="1">FL966</strain>
    </source>
</reference>